<evidence type="ECO:0000313" key="8">
    <source>
        <dbReference type="EMBL" id="RZC32587.1"/>
    </source>
</evidence>
<evidence type="ECO:0000256" key="6">
    <source>
        <dbReference type="PROSITE-ProRule" id="PRU00076"/>
    </source>
</evidence>
<dbReference type="PROSITE" id="PS50026">
    <property type="entry name" value="EGF_3"/>
    <property type="match status" value="2"/>
</dbReference>
<dbReference type="FunFam" id="2.10.25.10:FF:000006">
    <property type="entry name" value="Versican core protein-like isoform 1"/>
    <property type="match status" value="1"/>
</dbReference>
<dbReference type="EMBL" id="QDEB01096001">
    <property type="protein sequence ID" value="RZC32587.1"/>
    <property type="molecule type" value="Genomic_DNA"/>
</dbReference>
<dbReference type="SUPFAM" id="SSF57196">
    <property type="entry name" value="EGF/Laminin"/>
    <property type="match status" value="3"/>
</dbReference>
<proteinExistence type="predicted"/>
<comment type="caution">
    <text evidence="6">Lacks conserved residue(s) required for the propagation of feature annotation.</text>
</comment>
<keyword evidence="3" id="KW-0677">Repeat</keyword>
<evidence type="ECO:0000259" key="7">
    <source>
        <dbReference type="PROSITE" id="PS50026"/>
    </source>
</evidence>
<keyword evidence="9" id="KW-1185">Reference proteome</keyword>
<dbReference type="InterPro" id="IPR000742">
    <property type="entry name" value="EGF"/>
</dbReference>
<dbReference type="InterPro" id="IPR013032">
    <property type="entry name" value="EGF-like_CS"/>
</dbReference>
<dbReference type="STRING" id="1661398.A0A482VJB4"/>
<dbReference type="GO" id="GO:0005509">
    <property type="term" value="F:calcium ion binding"/>
    <property type="evidence" value="ECO:0007669"/>
    <property type="project" value="InterPro"/>
</dbReference>
<dbReference type="CDD" id="cd00054">
    <property type="entry name" value="EGF_CA"/>
    <property type="match status" value="1"/>
</dbReference>
<reference evidence="8 9" key="1">
    <citation type="submission" date="2017-03" db="EMBL/GenBank/DDBJ databases">
        <title>Genome of the blue death feigning beetle - Asbolus verrucosus.</title>
        <authorList>
            <person name="Rider S.D."/>
        </authorList>
    </citation>
    <scope>NUCLEOTIDE SEQUENCE [LARGE SCALE GENOMIC DNA]</scope>
    <source>
        <strain evidence="8">Butters</strain>
        <tissue evidence="8">Head and leg muscle</tissue>
    </source>
</reference>
<dbReference type="PROSITE" id="PS00010">
    <property type="entry name" value="ASX_HYDROXYL"/>
    <property type="match status" value="1"/>
</dbReference>
<evidence type="ECO:0000313" key="9">
    <source>
        <dbReference type="Proteomes" id="UP000292052"/>
    </source>
</evidence>
<keyword evidence="1 6" id="KW-0245">EGF-like domain</keyword>
<dbReference type="Pfam" id="PF12661">
    <property type="entry name" value="hEGF"/>
    <property type="match status" value="1"/>
</dbReference>
<evidence type="ECO:0000256" key="5">
    <source>
        <dbReference type="ARBA" id="ARBA00023180"/>
    </source>
</evidence>
<accession>A0A482VJB4</accession>
<evidence type="ECO:0000256" key="4">
    <source>
        <dbReference type="ARBA" id="ARBA00023157"/>
    </source>
</evidence>
<dbReference type="SMART" id="SM00181">
    <property type="entry name" value="EGF"/>
    <property type="match status" value="3"/>
</dbReference>
<dbReference type="PANTHER" id="PTHR47761">
    <property type="entry name" value="C-TYPE LECTIN-RELATED"/>
    <property type="match status" value="1"/>
</dbReference>
<dbReference type="Proteomes" id="UP000292052">
    <property type="component" value="Unassembled WGS sequence"/>
</dbReference>
<evidence type="ECO:0000256" key="2">
    <source>
        <dbReference type="ARBA" id="ARBA00022729"/>
    </source>
</evidence>
<dbReference type="OrthoDB" id="6725842at2759"/>
<keyword evidence="5" id="KW-0325">Glycoprotein</keyword>
<dbReference type="InterPro" id="IPR049883">
    <property type="entry name" value="NOTCH1_EGF-like"/>
</dbReference>
<feature type="non-terminal residue" evidence="8">
    <location>
        <position position="1"/>
    </location>
</feature>
<dbReference type="AlphaFoldDB" id="A0A482VJB4"/>
<dbReference type="InterPro" id="IPR053119">
    <property type="entry name" value="Cubilin_domain"/>
</dbReference>
<dbReference type="FunFam" id="2.10.25.10:FF:000379">
    <property type="entry name" value="Cubilin"/>
    <property type="match status" value="1"/>
</dbReference>
<feature type="domain" description="EGF-like" evidence="7">
    <location>
        <begin position="182"/>
        <end position="229"/>
    </location>
</feature>
<dbReference type="InterPro" id="IPR001881">
    <property type="entry name" value="EGF-like_Ca-bd_dom"/>
</dbReference>
<dbReference type="SMART" id="SM00179">
    <property type="entry name" value="EGF_CA"/>
    <property type="match status" value="2"/>
</dbReference>
<gene>
    <name evidence="8" type="ORF">BDFB_000768</name>
</gene>
<evidence type="ECO:0000256" key="3">
    <source>
        <dbReference type="ARBA" id="ARBA00022737"/>
    </source>
</evidence>
<dbReference type="Gene3D" id="2.10.25.10">
    <property type="entry name" value="Laminin"/>
    <property type="match status" value="3"/>
</dbReference>
<dbReference type="InterPro" id="IPR024731">
    <property type="entry name" value="NELL2-like_EGF"/>
</dbReference>
<organism evidence="8 9">
    <name type="scientific">Asbolus verrucosus</name>
    <name type="common">Desert ironclad beetle</name>
    <dbReference type="NCBI Taxonomy" id="1661398"/>
    <lineage>
        <taxon>Eukaryota</taxon>
        <taxon>Metazoa</taxon>
        <taxon>Ecdysozoa</taxon>
        <taxon>Arthropoda</taxon>
        <taxon>Hexapoda</taxon>
        <taxon>Insecta</taxon>
        <taxon>Pterygota</taxon>
        <taxon>Neoptera</taxon>
        <taxon>Endopterygota</taxon>
        <taxon>Coleoptera</taxon>
        <taxon>Polyphaga</taxon>
        <taxon>Cucujiformia</taxon>
        <taxon>Tenebrionidae</taxon>
        <taxon>Pimeliinae</taxon>
        <taxon>Asbolus</taxon>
    </lineage>
</organism>
<keyword evidence="4" id="KW-1015">Disulfide bond</keyword>
<dbReference type="Pfam" id="PF12947">
    <property type="entry name" value="EGF_3"/>
    <property type="match status" value="1"/>
</dbReference>
<evidence type="ECO:0000256" key="1">
    <source>
        <dbReference type="ARBA" id="ARBA00022536"/>
    </source>
</evidence>
<comment type="caution">
    <text evidence="8">The sequence shown here is derived from an EMBL/GenBank/DDBJ whole genome shotgun (WGS) entry which is preliminary data.</text>
</comment>
<name>A0A482VJB4_ASBVE</name>
<feature type="domain" description="EGF-like" evidence="7">
    <location>
        <begin position="28"/>
        <end position="61"/>
    </location>
</feature>
<dbReference type="PANTHER" id="PTHR47761:SF1">
    <property type="entry name" value="C-TYPE LECTIN-RELATED"/>
    <property type="match status" value="1"/>
</dbReference>
<protein>
    <submittedName>
        <fullName evidence="8">EGF 3 domain containing protein</fullName>
    </submittedName>
</protein>
<dbReference type="InterPro" id="IPR000152">
    <property type="entry name" value="EGF-type_Asp/Asn_hydroxyl_site"/>
</dbReference>
<sequence>YMVRRINSLNIRLHTLKESTRKLTLLLDTNGCISNPCRNGGTCHDLFSGFICLCPPEWENSVDMEPVYLTTMLLHIDAFVTKLVIFCFVKGWTTDGKGVACDADVDECSMVTSPCSIDPPVRCENLPGYSGNGYYCLDIDECETFNGGCSTNPMVQCVNTIGSRICGDCPPGYSGDGTTCSYIGICSINNGGCHSLATCTNQPKIGSNFVECKCRGGFTGSGIGAKGCTPIKDPCVLNPCKNGECIINGTNACFCECFML</sequence>
<keyword evidence="2" id="KW-0732">Signal</keyword>
<dbReference type="Pfam" id="PF07645">
    <property type="entry name" value="EGF_CA"/>
    <property type="match status" value="1"/>
</dbReference>